<dbReference type="PANTHER" id="PTHR35546">
    <property type="entry name" value="F-BOX PROTEIN INTERACTION DOMAIN PROTEIN-RELATED"/>
    <property type="match status" value="1"/>
</dbReference>
<evidence type="ECO:0000259" key="2">
    <source>
        <dbReference type="PROSITE" id="PS50181"/>
    </source>
</evidence>
<proteinExistence type="predicted"/>
<keyword evidence="4" id="KW-1185">Reference proteome</keyword>
<dbReference type="EMBL" id="JAJFAZ020000004">
    <property type="protein sequence ID" value="KAI5331049.1"/>
    <property type="molecule type" value="Genomic_DNA"/>
</dbReference>
<evidence type="ECO:0000256" key="1">
    <source>
        <dbReference type="SAM" id="MobiDB-lite"/>
    </source>
</evidence>
<accession>A0AAD4VTJ5</accession>
<dbReference type="PANTHER" id="PTHR35546:SF130">
    <property type="entry name" value="EXPRESSED PROTEIN"/>
    <property type="match status" value="1"/>
</dbReference>
<reference evidence="3 4" key="1">
    <citation type="journal article" date="2022" name="G3 (Bethesda)">
        <title>Whole-genome sequence and methylome profiling of the almond [Prunus dulcis (Mill.) D.A. Webb] cultivar 'Nonpareil'.</title>
        <authorList>
            <person name="D'Amico-Willman K.M."/>
            <person name="Ouma W.Z."/>
            <person name="Meulia T."/>
            <person name="Sideli G.M."/>
            <person name="Gradziel T.M."/>
            <person name="Fresnedo-Ramirez J."/>
        </authorList>
    </citation>
    <scope>NUCLEOTIDE SEQUENCE [LARGE SCALE GENOMIC DNA]</scope>
    <source>
        <strain evidence="3">Clone GOH B32 T37-40</strain>
    </source>
</reference>
<dbReference type="AlphaFoldDB" id="A0AAD4VTJ5"/>
<dbReference type="InterPro" id="IPR055290">
    <property type="entry name" value="At3g26010-like"/>
</dbReference>
<name>A0AAD4VTJ5_PRUDU</name>
<dbReference type="SUPFAM" id="SSF81383">
    <property type="entry name" value="F-box domain"/>
    <property type="match status" value="1"/>
</dbReference>
<dbReference type="InterPro" id="IPR036047">
    <property type="entry name" value="F-box-like_dom_sf"/>
</dbReference>
<dbReference type="Proteomes" id="UP001054821">
    <property type="component" value="Chromosome 4"/>
</dbReference>
<dbReference type="Pfam" id="PF00646">
    <property type="entry name" value="F-box"/>
    <property type="match status" value="1"/>
</dbReference>
<dbReference type="PROSITE" id="PS50181">
    <property type="entry name" value="FBOX"/>
    <property type="match status" value="1"/>
</dbReference>
<organism evidence="3 4">
    <name type="scientific">Prunus dulcis</name>
    <name type="common">Almond</name>
    <name type="synonym">Amygdalus dulcis</name>
    <dbReference type="NCBI Taxonomy" id="3755"/>
    <lineage>
        <taxon>Eukaryota</taxon>
        <taxon>Viridiplantae</taxon>
        <taxon>Streptophyta</taxon>
        <taxon>Embryophyta</taxon>
        <taxon>Tracheophyta</taxon>
        <taxon>Spermatophyta</taxon>
        <taxon>Magnoliopsida</taxon>
        <taxon>eudicotyledons</taxon>
        <taxon>Gunneridae</taxon>
        <taxon>Pentapetalae</taxon>
        <taxon>rosids</taxon>
        <taxon>fabids</taxon>
        <taxon>Rosales</taxon>
        <taxon>Rosaceae</taxon>
        <taxon>Amygdaloideae</taxon>
        <taxon>Amygdaleae</taxon>
        <taxon>Prunus</taxon>
    </lineage>
</organism>
<dbReference type="SMART" id="SM00256">
    <property type="entry name" value="FBOX"/>
    <property type="match status" value="1"/>
</dbReference>
<sequence>MLNLDDLPDLVLIEIICRLPLTSAAQCMCVSKRWFSLVSSNPYFVRRFLCLQSDNQKPILRILIFTNPRQPRKFFVTPSSSPLEYTQHNFNFLPCFQGPINTPEYEPIVVGAYDHLVLCCATMCFQCDYYICNPYIRQWDALPPAPPCHQEVRVGFIREPYYYYNYKKQQCEEEDHRKEEVKDVQRIPSSSTWKRSPPRLVDGQSQLYGMLYWWSSSDGFVIGLDPYSNDSSNSAKYCFHFIDEPQDELESEYGRTFDFMGVSSIGRLRMCQYSPAYVGDTDGDVSVWELKDDHQMDKEMDTDDAASACNDNSRWCLVGRVTLLHMLPENQFMITRKYHSKWLNTVMVLAFHPNDDDILYLEFSQQIIMSSPWCSRGGRHQYLLETQTSGLLLLLEFPCAPCNHLY</sequence>
<evidence type="ECO:0000313" key="4">
    <source>
        <dbReference type="Proteomes" id="UP001054821"/>
    </source>
</evidence>
<comment type="caution">
    <text evidence="3">The sequence shown here is derived from an EMBL/GenBank/DDBJ whole genome shotgun (WGS) entry which is preliminary data.</text>
</comment>
<feature type="region of interest" description="Disordered" evidence="1">
    <location>
        <begin position="175"/>
        <end position="198"/>
    </location>
</feature>
<dbReference type="Gene3D" id="1.20.1280.50">
    <property type="match status" value="1"/>
</dbReference>
<protein>
    <recommendedName>
        <fullName evidence="2">F-box domain-containing protein</fullName>
    </recommendedName>
</protein>
<feature type="domain" description="F-box" evidence="2">
    <location>
        <begin position="1"/>
        <end position="47"/>
    </location>
</feature>
<gene>
    <name evidence="3" type="ORF">L3X38_021175</name>
</gene>
<feature type="compositionally biased region" description="Basic and acidic residues" evidence="1">
    <location>
        <begin position="175"/>
        <end position="185"/>
    </location>
</feature>
<evidence type="ECO:0000313" key="3">
    <source>
        <dbReference type="EMBL" id="KAI5331049.1"/>
    </source>
</evidence>
<dbReference type="InterPro" id="IPR001810">
    <property type="entry name" value="F-box_dom"/>
</dbReference>